<keyword evidence="3 11" id="KW-0812">Transmembrane</keyword>
<feature type="signal peptide" evidence="12">
    <location>
        <begin position="1"/>
        <end position="21"/>
    </location>
</feature>
<keyword evidence="4 12" id="KW-0732">Signal</keyword>
<dbReference type="GO" id="GO:0005886">
    <property type="term" value="C:plasma membrane"/>
    <property type="evidence" value="ECO:0007669"/>
    <property type="project" value="UniProtKB-ARBA"/>
</dbReference>
<dbReference type="SUPFAM" id="SSF49265">
    <property type="entry name" value="Fibronectin type III"/>
    <property type="match status" value="3"/>
</dbReference>
<evidence type="ECO:0000256" key="12">
    <source>
        <dbReference type="SAM" id="SignalP"/>
    </source>
</evidence>
<evidence type="ECO:0000256" key="2">
    <source>
        <dbReference type="ARBA" id="ARBA00008921"/>
    </source>
</evidence>
<feature type="compositionally biased region" description="Acidic residues" evidence="10">
    <location>
        <begin position="684"/>
        <end position="698"/>
    </location>
</feature>
<keyword evidence="7 11" id="KW-0472">Membrane</keyword>
<dbReference type="PANTHER" id="PTHR48423:SF1">
    <property type="entry name" value="INTERLEUKIN-27 RECEPTOR SUBUNIT ALPHA"/>
    <property type="match status" value="1"/>
</dbReference>
<dbReference type="AlphaFoldDB" id="A0AAD7W512"/>
<evidence type="ECO:0000313" key="15">
    <source>
        <dbReference type="Proteomes" id="UP001221898"/>
    </source>
</evidence>
<dbReference type="Gene3D" id="2.60.40.10">
    <property type="entry name" value="Immunoglobulins"/>
    <property type="match status" value="4"/>
</dbReference>
<evidence type="ECO:0000256" key="7">
    <source>
        <dbReference type="ARBA" id="ARBA00023136"/>
    </source>
</evidence>
<dbReference type="CDD" id="cd00063">
    <property type="entry name" value="FN3"/>
    <property type="match status" value="1"/>
</dbReference>
<evidence type="ECO:0000256" key="11">
    <source>
        <dbReference type="SAM" id="Phobius"/>
    </source>
</evidence>
<feature type="transmembrane region" description="Helical" evidence="11">
    <location>
        <begin position="616"/>
        <end position="635"/>
    </location>
</feature>
<sequence>MQQLRTLLILLFARLFHPAKGEGVSCLWEEYFHIGHNVSGACQLHHPAPPGCQGQSLRLSADGQVLLPYHHTTDTANFTIPTPSTSDVHLRCELACPGLQPNKSCDRTILGSYPPSPPSRPRCHIPNNGDDLHCAWHARHNPLLPATYTLAWEPDVTRSGFAGSIMASNASGVIPRKQFHAQSRMSVWVIASNRLGSERSEKATFNTGYVGKPLAPVIHSYISHPTDLEILWDLKCPDMRSEESDINCQAQYRRQDQARWTEGEDVAQDGFLLEGVQPFSVYMFRVRCACPGSNPLMSDWSEIYTAESTEAAPIGFLDVWIDSRPMDQALVWKELPVSMARGRVLDYLVTVERGGENVTIKISKANLGAREGKGGSRHCCRCPLTLLGVTGVHVSASTSQGHTSPTALALPLPTTGSSQVSVPLSVSTETGGRGFNVSWDPSSPLAETIQEYVVQQEEAGLGFTQGFDWMRTNKTLRSIILTGDFRNYTPYNLSLFGVFAKHSFLLGSAIAYTRQGVPPLVPVFQVSRISSSKATLTWEHIPLSQRRGVIQYYQLGQGNNTEYTVSGGVTSRQLSGLRPGQTYQFWISAKSVAGAGPRHTVKFSTPPHSDYHITKIVVPVLVFALVGVFFLLTWLRRREAYALFPAWCCEKIIVWTRPCPAVESDPNFSLLEVVEAPPPTEELTVGEEEQEQGQADEQEGWRDEEWVGRGRGRKGSAWRSVKEGYNEIVTAEGAGGGEGPRWSATETFFSDYEKHFMPSPLEVSCPGQPL</sequence>
<gene>
    <name evidence="14" type="ORF">AAFF_G00215400</name>
</gene>
<comment type="similarity">
    <text evidence="2">Belongs to the type I cytokine receptor family. Type 2 subfamily.</text>
</comment>
<keyword evidence="9" id="KW-0325">Glycoprotein</keyword>
<feature type="domain" description="Fibronectin type-III" evidence="13">
    <location>
        <begin position="212"/>
        <end position="312"/>
    </location>
</feature>
<dbReference type="InterPro" id="IPR052672">
    <property type="entry name" value="Type1_Cytokine_Rcpt_Type2"/>
</dbReference>
<feature type="domain" description="Fibronectin type-III" evidence="13">
    <location>
        <begin position="518"/>
        <end position="609"/>
    </location>
</feature>
<dbReference type="PANTHER" id="PTHR48423">
    <property type="entry name" value="INTERLEUKIN-27 RECEPTOR SUBUNIT ALPHA"/>
    <property type="match status" value="1"/>
</dbReference>
<feature type="compositionally biased region" description="Basic and acidic residues" evidence="10">
    <location>
        <begin position="699"/>
        <end position="708"/>
    </location>
</feature>
<reference evidence="14" key="1">
    <citation type="journal article" date="2023" name="Science">
        <title>Genome structures resolve the early diversification of teleost fishes.</title>
        <authorList>
            <person name="Parey E."/>
            <person name="Louis A."/>
            <person name="Montfort J."/>
            <person name="Bouchez O."/>
            <person name="Roques C."/>
            <person name="Iampietro C."/>
            <person name="Lluch J."/>
            <person name="Castinel A."/>
            <person name="Donnadieu C."/>
            <person name="Desvignes T."/>
            <person name="Floi Bucao C."/>
            <person name="Jouanno E."/>
            <person name="Wen M."/>
            <person name="Mejri S."/>
            <person name="Dirks R."/>
            <person name="Jansen H."/>
            <person name="Henkel C."/>
            <person name="Chen W.J."/>
            <person name="Zahm M."/>
            <person name="Cabau C."/>
            <person name="Klopp C."/>
            <person name="Thompson A.W."/>
            <person name="Robinson-Rechavi M."/>
            <person name="Braasch I."/>
            <person name="Lecointre G."/>
            <person name="Bobe J."/>
            <person name="Postlethwait J.H."/>
            <person name="Berthelot C."/>
            <person name="Roest Crollius H."/>
            <person name="Guiguen Y."/>
        </authorList>
    </citation>
    <scope>NUCLEOTIDE SEQUENCE</scope>
    <source>
        <strain evidence="14">NC1722</strain>
    </source>
</reference>
<evidence type="ECO:0000256" key="1">
    <source>
        <dbReference type="ARBA" id="ARBA00004479"/>
    </source>
</evidence>
<comment type="subcellular location">
    <subcellularLocation>
        <location evidence="1">Membrane</location>
        <topology evidence="1">Single-pass type I membrane protein</topology>
    </subcellularLocation>
</comment>
<evidence type="ECO:0000313" key="14">
    <source>
        <dbReference type="EMBL" id="KAJ8383698.1"/>
    </source>
</evidence>
<protein>
    <recommendedName>
        <fullName evidence="13">Fibronectin type-III domain-containing protein</fullName>
    </recommendedName>
</protein>
<dbReference type="EMBL" id="JAINUG010000287">
    <property type="protein sequence ID" value="KAJ8383698.1"/>
    <property type="molecule type" value="Genomic_DNA"/>
</dbReference>
<keyword evidence="6 11" id="KW-1133">Transmembrane helix</keyword>
<dbReference type="InterPro" id="IPR013783">
    <property type="entry name" value="Ig-like_fold"/>
</dbReference>
<keyword evidence="8" id="KW-0675">Receptor</keyword>
<accession>A0AAD7W512</accession>
<evidence type="ECO:0000256" key="10">
    <source>
        <dbReference type="SAM" id="MobiDB-lite"/>
    </source>
</evidence>
<dbReference type="SMART" id="SM00060">
    <property type="entry name" value="FN3"/>
    <property type="match status" value="3"/>
</dbReference>
<feature type="region of interest" description="Disordered" evidence="10">
    <location>
        <begin position="679"/>
        <end position="708"/>
    </location>
</feature>
<evidence type="ECO:0000256" key="8">
    <source>
        <dbReference type="ARBA" id="ARBA00023170"/>
    </source>
</evidence>
<keyword evidence="15" id="KW-1185">Reference proteome</keyword>
<evidence type="ECO:0000256" key="3">
    <source>
        <dbReference type="ARBA" id="ARBA00022692"/>
    </source>
</evidence>
<dbReference type="InterPro" id="IPR003961">
    <property type="entry name" value="FN3_dom"/>
</dbReference>
<evidence type="ECO:0000256" key="9">
    <source>
        <dbReference type="ARBA" id="ARBA00023180"/>
    </source>
</evidence>
<dbReference type="Proteomes" id="UP001221898">
    <property type="component" value="Unassembled WGS sequence"/>
</dbReference>
<evidence type="ECO:0000256" key="6">
    <source>
        <dbReference type="ARBA" id="ARBA00022989"/>
    </source>
</evidence>
<dbReference type="PROSITE" id="PS50853">
    <property type="entry name" value="FN3"/>
    <property type="match status" value="2"/>
</dbReference>
<name>A0AAD7W512_9TELE</name>
<feature type="chain" id="PRO_5042111262" description="Fibronectin type-III domain-containing protein" evidence="12">
    <location>
        <begin position="22"/>
        <end position="770"/>
    </location>
</feature>
<comment type="caution">
    <text evidence="14">The sequence shown here is derived from an EMBL/GenBank/DDBJ whole genome shotgun (WGS) entry which is preliminary data.</text>
</comment>
<proteinExistence type="inferred from homology"/>
<evidence type="ECO:0000259" key="13">
    <source>
        <dbReference type="PROSITE" id="PS50853"/>
    </source>
</evidence>
<organism evidence="14 15">
    <name type="scientific">Aldrovandia affinis</name>
    <dbReference type="NCBI Taxonomy" id="143900"/>
    <lineage>
        <taxon>Eukaryota</taxon>
        <taxon>Metazoa</taxon>
        <taxon>Chordata</taxon>
        <taxon>Craniata</taxon>
        <taxon>Vertebrata</taxon>
        <taxon>Euteleostomi</taxon>
        <taxon>Actinopterygii</taxon>
        <taxon>Neopterygii</taxon>
        <taxon>Teleostei</taxon>
        <taxon>Notacanthiformes</taxon>
        <taxon>Halosauridae</taxon>
        <taxon>Aldrovandia</taxon>
    </lineage>
</organism>
<evidence type="ECO:0000256" key="4">
    <source>
        <dbReference type="ARBA" id="ARBA00022729"/>
    </source>
</evidence>
<keyword evidence="5" id="KW-0677">Repeat</keyword>
<evidence type="ECO:0000256" key="5">
    <source>
        <dbReference type="ARBA" id="ARBA00022737"/>
    </source>
</evidence>
<dbReference type="Pfam" id="PF00041">
    <property type="entry name" value="fn3"/>
    <property type="match status" value="1"/>
</dbReference>
<dbReference type="InterPro" id="IPR036116">
    <property type="entry name" value="FN3_sf"/>
</dbReference>